<proteinExistence type="predicted"/>
<dbReference type="RefSeq" id="WP_406699857.1">
    <property type="nucleotide sequence ID" value="NZ_CP155447.1"/>
</dbReference>
<accession>A0AAU7CN77</accession>
<name>A0AAU7CN77_9BACT</name>
<dbReference type="Pfam" id="PF15594">
    <property type="entry name" value="Imm50"/>
    <property type="match status" value="1"/>
</dbReference>
<organism evidence="1">
    <name type="scientific">Singulisphaera sp. Ch08</name>
    <dbReference type="NCBI Taxonomy" id="3120278"/>
    <lineage>
        <taxon>Bacteria</taxon>
        <taxon>Pseudomonadati</taxon>
        <taxon>Planctomycetota</taxon>
        <taxon>Planctomycetia</taxon>
        <taxon>Isosphaerales</taxon>
        <taxon>Isosphaeraceae</taxon>
        <taxon>Singulisphaera</taxon>
    </lineage>
</organism>
<dbReference type="EMBL" id="CP155447">
    <property type="protein sequence ID" value="XBH07012.1"/>
    <property type="molecule type" value="Genomic_DNA"/>
</dbReference>
<sequence>MDATDRILGGERLTSVFGYWPSFHDAEVIWLRMDRRSFADGGGPIVELMLHTFEITSDVGPDGCYVLRNHVLVHFRFHDAVELRLAGFNHQNALFGLTVSDLRERQWEHIHFEVHLQPAFGVGASFQCHEIEVLSVEPCDKNGVPADA</sequence>
<protein>
    <submittedName>
        <fullName evidence="1">Imm50 family immunity protein</fullName>
    </submittedName>
</protein>
<dbReference type="AlphaFoldDB" id="A0AAU7CN77"/>
<dbReference type="InterPro" id="IPR028957">
    <property type="entry name" value="Imm50"/>
</dbReference>
<evidence type="ECO:0000313" key="1">
    <source>
        <dbReference type="EMBL" id="XBH07012.1"/>
    </source>
</evidence>
<reference evidence="1" key="1">
    <citation type="submission" date="2024-05" db="EMBL/GenBank/DDBJ databases">
        <title>Planctomycetes of the genus Singulisphaera possess chitinolytic capabilities.</title>
        <authorList>
            <person name="Ivanova A."/>
        </authorList>
    </citation>
    <scope>NUCLEOTIDE SEQUENCE</scope>
    <source>
        <strain evidence="1">Ch08T</strain>
    </source>
</reference>
<gene>
    <name evidence="1" type="ORF">V5E97_13510</name>
</gene>